<dbReference type="RefSeq" id="WP_015217829.1">
    <property type="nucleotide sequence ID" value="NC_019774.1"/>
</dbReference>
<sequence length="327" mass="35832">MSKRDRAREWVNNYAITGTGIVVAAIIPGSTSIALMAIEGTMCFHIGRIYRGDDFSMKEAGAIAASVGLAAVAGQIIALEALTLVPWAGWAAKAAIAGGIIKALGEAIISYYENKDSQFSPTSTITFKPQTIEIVEIEPPNKIITLIGTTSAGKSSTANALLGYEAFSIGAEHGTTTQVNQEDYMRGYSLRDTPGLMDDTNFNEIVWEAIQDSELVIYVTGEGQLYRQELEIFKRIRESQIQWDQDSETMGVRQLALYVNREDVKQSTMDSQTIQQEANLIRNQVSQWIPSHKVVFGASSPIARGIRQPAQIEALESLINSHINNQK</sequence>
<feature type="transmembrane region" description="Helical" evidence="1">
    <location>
        <begin position="14"/>
        <end position="38"/>
    </location>
</feature>
<dbReference type="InterPro" id="IPR027417">
    <property type="entry name" value="P-loop_NTPase"/>
</dbReference>
<feature type="domain" description="G" evidence="2">
    <location>
        <begin position="144"/>
        <end position="238"/>
    </location>
</feature>
<evidence type="ECO:0000259" key="2">
    <source>
        <dbReference type="Pfam" id="PF01926"/>
    </source>
</evidence>
<reference evidence="4" key="1">
    <citation type="journal article" date="2013" name="Proc. Natl. Acad. Sci. U.S.A.">
        <title>Improving the coverage of the cyanobacterial phylum using diversity-driven genome sequencing.</title>
        <authorList>
            <person name="Shih P.M."/>
            <person name="Wu D."/>
            <person name="Latifi A."/>
            <person name="Axen S.D."/>
            <person name="Fewer D.P."/>
            <person name="Talla E."/>
            <person name="Calteau A."/>
            <person name="Cai F."/>
            <person name="Tandeau de Marsac N."/>
            <person name="Rippka R."/>
            <person name="Herdman M."/>
            <person name="Sivonen K."/>
            <person name="Coursin T."/>
            <person name="Laurent T."/>
            <person name="Goodwin L."/>
            <person name="Nolan M."/>
            <person name="Davenport K.W."/>
            <person name="Han C.S."/>
            <person name="Rubin E.M."/>
            <person name="Eisen J.A."/>
            <person name="Woyke T."/>
            <person name="Gugger M."/>
            <person name="Kerfeld C.A."/>
        </authorList>
    </citation>
    <scope>NUCLEOTIDE SEQUENCE [LARGE SCALE GENOMIC DNA]</scope>
    <source>
        <strain evidence="4">ATCC 27899 / PCC 7122</strain>
    </source>
</reference>
<evidence type="ECO:0000313" key="4">
    <source>
        <dbReference type="Proteomes" id="UP000010474"/>
    </source>
</evidence>
<accession>K9ZQ69</accession>
<dbReference type="SUPFAM" id="SSF52540">
    <property type="entry name" value="P-loop containing nucleoside triphosphate hydrolases"/>
    <property type="match status" value="1"/>
</dbReference>
<dbReference type="InterPro" id="IPR006073">
    <property type="entry name" value="GTP-bd"/>
</dbReference>
<evidence type="ECO:0000256" key="1">
    <source>
        <dbReference type="SAM" id="Phobius"/>
    </source>
</evidence>
<keyword evidence="1" id="KW-1133">Transmembrane helix</keyword>
<dbReference type="KEGG" id="acy:Anacy_6097"/>
<dbReference type="PATRIC" id="fig|272123.3.peg.6627"/>
<evidence type="ECO:0000313" key="3">
    <source>
        <dbReference type="EMBL" id="AFZ61368.1"/>
    </source>
</evidence>
<dbReference type="CDD" id="cd00882">
    <property type="entry name" value="Ras_like_GTPase"/>
    <property type="match status" value="1"/>
</dbReference>
<keyword evidence="3" id="KW-0614">Plasmid</keyword>
<dbReference type="Proteomes" id="UP000010474">
    <property type="component" value="Plasmid pANACY.04"/>
</dbReference>
<dbReference type="Gene3D" id="3.40.50.300">
    <property type="entry name" value="P-loop containing nucleotide triphosphate hydrolases"/>
    <property type="match status" value="1"/>
</dbReference>
<dbReference type="OrthoDB" id="9814531at2"/>
<dbReference type="AlphaFoldDB" id="K9ZQ69"/>
<name>K9ZQ69_ANACC</name>
<dbReference type="GO" id="GO:0005525">
    <property type="term" value="F:GTP binding"/>
    <property type="evidence" value="ECO:0007669"/>
    <property type="project" value="InterPro"/>
</dbReference>
<keyword evidence="1" id="KW-0812">Transmembrane</keyword>
<dbReference type="HOGENOM" id="CLU_848994_0_0_3"/>
<gene>
    <name evidence="3" type="ordered locus">Anacy_6097</name>
</gene>
<protein>
    <submittedName>
        <fullName evidence="3">GTP-binding protein HSR1-related protein</fullName>
    </submittedName>
</protein>
<geneLocation type="plasmid" evidence="3 4">
    <name>pANACY.04</name>
</geneLocation>
<dbReference type="Pfam" id="PF01926">
    <property type="entry name" value="MMR_HSR1"/>
    <property type="match status" value="1"/>
</dbReference>
<dbReference type="EMBL" id="CP003663">
    <property type="protein sequence ID" value="AFZ61368.1"/>
    <property type="molecule type" value="Genomic_DNA"/>
</dbReference>
<organism evidence="3 4">
    <name type="scientific">Anabaena cylindrica (strain ATCC 27899 / PCC 7122)</name>
    <dbReference type="NCBI Taxonomy" id="272123"/>
    <lineage>
        <taxon>Bacteria</taxon>
        <taxon>Bacillati</taxon>
        <taxon>Cyanobacteriota</taxon>
        <taxon>Cyanophyceae</taxon>
        <taxon>Nostocales</taxon>
        <taxon>Nostocaceae</taxon>
        <taxon>Anabaena</taxon>
    </lineage>
</organism>
<proteinExistence type="predicted"/>
<keyword evidence="1" id="KW-0472">Membrane</keyword>
<keyword evidence="4" id="KW-1185">Reference proteome</keyword>